<dbReference type="InterPro" id="IPR001638">
    <property type="entry name" value="Solute-binding_3/MltF_N"/>
</dbReference>
<protein>
    <submittedName>
        <fullName evidence="3">Transporter substrate-binding domain-containing protein</fullName>
    </submittedName>
</protein>
<gene>
    <name evidence="3" type="ORF">FY550_02380</name>
</gene>
<dbReference type="KEGG" id="kuy:FY550_02380"/>
<dbReference type="Gene3D" id="3.40.190.10">
    <property type="entry name" value="Periplasmic binding protein-like II"/>
    <property type="match status" value="2"/>
</dbReference>
<dbReference type="PANTHER" id="PTHR35936:SF19">
    <property type="entry name" value="AMINO-ACID-BINDING PROTEIN YXEM-RELATED"/>
    <property type="match status" value="1"/>
</dbReference>
<keyword evidence="4" id="KW-1185">Reference proteome</keyword>
<evidence type="ECO:0000256" key="2">
    <source>
        <dbReference type="ARBA" id="ARBA00022729"/>
    </source>
</evidence>
<dbReference type="GO" id="GO:0016020">
    <property type="term" value="C:membrane"/>
    <property type="evidence" value="ECO:0007669"/>
    <property type="project" value="InterPro"/>
</dbReference>
<dbReference type="Proteomes" id="UP000322553">
    <property type="component" value="Chromosome"/>
</dbReference>
<dbReference type="EMBL" id="CP043420">
    <property type="protein sequence ID" value="QEL12683.1"/>
    <property type="molecule type" value="Genomic_DNA"/>
</dbReference>
<dbReference type="SUPFAM" id="SSF53850">
    <property type="entry name" value="Periplasmic binding protein-like II"/>
    <property type="match status" value="1"/>
</dbReference>
<evidence type="ECO:0000313" key="4">
    <source>
        <dbReference type="Proteomes" id="UP000322553"/>
    </source>
</evidence>
<dbReference type="OrthoDB" id="368476at2"/>
<keyword evidence="2" id="KW-0732">Signal</keyword>
<proteinExistence type="inferred from homology"/>
<dbReference type="InterPro" id="IPR001320">
    <property type="entry name" value="Iontro_rcpt_C"/>
</dbReference>
<sequence>MLSAAVATLAFTLTQPATADLSDIKSRGVMKVATEDNYAPFNFMENGQAKGFNADMLKELKQYAPFSITQEIMPWTGLLAAVSSGQYDMALTGALVSTERLRVFNFTIPYASAQDFYVKRADDDSIRSVADLSGKKLGVQAGSVLLTRLPELKAMLDKSGGQLGEVVKYQSYPEAYADLANGRLDYVINAEVPVNTLVKARPDVFSKGQAVSGPGFVAWPVPKSDPELLKFLDQFMTHMKQSGRLAELQKTWFGEAFPDLPQQPITEVDQFRQLANLN</sequence>
<evidence type="ECO:0000256" key="1">
    <source>
        <dbReference type="ARBA" id="ARBA00010333"/>
    </source>
</evidence>
<reference evidence="3 4" key="1">
    <citation type="submission" date="2019-08" db="EMBL/GenBank/DDBJ databases">
        <title>Complete genome sequence of Kushneria sp. YCWA18, a halophilic phosphate-solubilizing bacterium isolated from Daqiao saltern in China.</title>
        <authorList>
            <person name="Du G.-X."/>
            <person name="Qu L.-Y."/>
        </authorList>
    </citation>
    <scope>NUCLEOTIDE SEQUENCE [LARGE SCALE GENOMIC DNA]</scope>
    <source>
        <strain evidence="3 4">YCWA18</strain>
    </source>
</reference>
<dbReference type="GO" id="GO:0015276">
    <property type="term" value="F:ligand-gated monoatomic ion channel activity"/>
    <property type="evidence" value="ECO:0007669"/>
    <property type="project" value="InterPro"/>
</dbReference>
<dbReference type="PANTHER" id="PTHR35936">
    <property type="entry name" value="MEMBRANE-BOUND LYTIC MUREIN TRANSGLYCOSYLASE F"/>
    <property type="match status" value="1"/>
</dbReference>
<dbReference type="AlphaFoldDB" id="A0A1S1NQQ9"/>
<dbReference type="SMART" id="SM00079">
    <property type="entry name" value="PBPe"/>
    <property type="match status" value="1"/>
</dbReference>
<accession>A0A1S1NQQ9</accession>
<dbReference type="SMART" id="SM00062">
    <property type="entry name" value="PBPb"/>
    <property type="match status" value="1"/>
</dbReference>
<dbReference type="Pfam" id="PF00497">
    <property type="entry name" value="SBP_bac_3"/>
    <property type="match status" value="1"/>
</dbReference>
<organism evidence="3 4">
    <name type="scientific">Kushneria phosphatilytica</name>
    <dbReference type="NCBI Taxonomy" id="657387"/>
    <lineage>
        <taxon>Bacteria</taxon>
        <taxon>Pseudomonadati</taxon>
        <taxon>Pseudomonadota</taxon>
        <taxon>Gammaproteobacteria</taxon>
        <taxon>Oceanospirillales</taxon>
        <taxon>Halomonadaceae</taxon>
        <taxon>Kushneria</taxon>
    </lineage>
</organism>
<name>A0A1S1NQQ9_9GAMM</name>
<dbReference type="STRING" id="657387.BH688_15435"/>
<evidence type="ECO:0000313" key="3">
    <source>
        <dbReference type="EMBL" id="QEL12683.1"/>
    </source>
</evidence>
<comment type="similarity">
    <text evidence="1">Belongs to the bacterial solute-binding protein 3 family.</text>
</comment>